<evidence type="ECO:0000256" key="11">
    <source>
        <dbReference type="PROSITE-ProRule" id="PRU10141"/>
    </source>
</evidence>
<evidence type="ECO:0000259" key="13">
    <source>
        <dbReference type="PROSITE" id="PS50011"/>
    </source>
</evidence>
<reference evidence="14 15" key="1">
    <citation type="submission" date="2024-03" db="EMBL/GenBank/DDBJ databases">
        <title>The Acrasis kona genome and developmental transcriptomes reveal deep origins of eukaryotic multicellular pathways.</title>
        <authorList>
            <person name="Sheikh S."/>
            <person name="Fu C.-J."/>
            <person name="Brown M.W."/>
            <person name="Baldauf S.L."/>
        </authorList>
    </citation>
    <scope>NUCLEOTIDE SEQUENCE [LARGE SCALE GENOMIC DNA]</scope>
    <source>
        <strain evidence="14 15">ATCC MYA-3509</strain>
    </source>
</reference>
<dbReference type="InterPro" id="IPR000719">
    <property type="entry name" value="Prot_kinase_dom"/>
</dbReference>
<dbReference type="InterPro" id="IPR011009">
    <property type="entry name" value="Kinase-like_dom_sf"/>
</dbReference>
<proteinExistence type="inferred from homology"/>
<dbReference type="PROSITE" id="PS00107">
    <property type="entry name" value="PROTEIN_KINASE_ATP"/>
    <property type="match status" value="1"/>
</dbReference>
<evidence type="ECO:0000313" key="15">
    <source>
        <dbReference type="Proteomes" id="UP001431209"/>
    </source>
</evidence>
<evidence type="ECO:0000256" key="4">
    <source>
        <dbReference type="ARBA" id="ARBA00022777"/>
    </source>
</evidence>
<dbReference type="EC" id="2.7.12.2" evidence="7"/>
<comment type="catalytic activity">
    <reaction evidence="9">
        <text>L-threonyl-[protein] + ATP = O-phospho-L-threonyl-[protein] + ADP + H(+)</text>
        <dbReference type="Rhea" id="RHEA:46608"/>
        <dbReference type="Rhea" id="RHEA-COMP:11060"/>
        <dbReference type="Rhea" id="RHEA-COMP:11605"/>
        <dbReference type="ChEBI" id="CHEBI:15378"/>
        <dbReference type="ChEBI" id="CHEBI:30013"/>
        <dbReference type="ChEBI" id="CHEBI:30616"/>
        <dbReference type="ChEBI" id="CHEBI:61977"/>
        <dbReference type="ChEBI" id="CHEBI:456216"/>
        <dbReference type="EC" id="2.7.12.2"/>
    </reaction>
</comment>
<dbReference type="Gene3D" id="1.10.510.10">
    <property type="entry name" value="Transferase(Phosphotransferase) domain 1"/>
    <property type="match status" value="1"/>
</dbReference>
<evidence type="ECO:0000256" key="10">
    <source>
        <dbReference type="ARBA" id="ARBA00051693"/>
    </source>
</evidence>
<dbReference type="PANTHER" id="PTHR48013:SF9">
    <property type="entry name" value="DUAL SPECIFICITY MITOGEN-ACTIVATED PROTEIN KINASE KINASE 5"/>
    <property type="match status" value="1"/>
</dbReference>
<dbReference type="InterPro" id="IPR017441">
    <property type="entry name" value="Protein_kinase_ATP_BS"/>
</dbReference>
<evidence type="ECO:0000256" key="6">
    <source>
        <dbReference type="ARBA" id="ARBA00038035"/>
    </source>
</evidence>
<evidence type="ECO:0000256" key="9">
    <source>
        <dbReference type="ARBA" id="ARBA00049299"/>
    </source>
</evidence>
<dbReference type="Proteomes" id="UP001431209">
    <property type="component" value="Unassembled WGS sequence"/>
</dbReference>
<comment type="catalytic activity">
    <reaction evidence="10">
        <text>L-tyrosyl-[protein] + ATP = O-phospho-L-tyrosyl-[protein] + ADP + H(+)</text>
        <dbReference type="Rhea" id="RHEA:10596"/>
        <dbReference type="Rhea" id="RHEA-COMP:10136"/>
        <dbReference type="Rhea" id="RHEA-COMP:20101"/>
        <dbReference type="ChEBI" id="CHEBI:15378"/>
        <dbReference type="ChEBI" id="CHEBI:30616"/>
        <dbReference type="ChEBI" id="CHEBI:46858"/>
        <dbReference type="ChEBI" id="CHEBI:61978"/>
        <dbReference type="ChEBI" id="CHEBI:456216"/>
        <dbReference type="EC" id="2.7.12.2"/>
    </reaction>
</comment>
<keyword evidence="15" id="KW-1185">Reference proteome</keyword>
<dbReference type="PANTHER" id="PTHR48013">
    <property type="entry name" value="DUAL SPECIFICITY MITOGEN-ACTIVATED PROTEIN KINASE KINASE 5-RELATED"/>
    <property type="match status" value="1"/>
</dbReference>
<dbReference type="EMBL" id="JAOPGA020000890">
    <property type="protein sequence ID" value="KAL0482760.1"/>
    <property type="molecule type" value="Genomic_DNA"/>
</dbReference>
<keyword evidence="3 11" id="KW-0547">Nucleotide-binding</keyword>
<dbReference type="InterPro" id="IPR008271">
    <property type="entry name" value="Ser/Thr_kinase_AS"/>
</dbReference>
<dbReference type="PROSITE" id="PS00108">
    <property type="entry name" value="PROTEIN_KINASE_ST"/>
    <property type="match status" value="1"/>
</dbReference>
<dbReference type="Pfam" id="PF00069">
    <property type="entry name" value="Pkinase"/>
    <property type="match status" value="1"/>
</dbReference>
<keyword evidence="4 14" id="KW-0418">Kinase</keyword>
<evidence type="ECO:0000256" key="3">
    <source>
        <dbReference type="ARBA" id="ARBA00022741"/>
    </source>
</evidence>
<protein>
    <recommendedName>
        <fullName evidence="7">mitogen-activated protein kinase kinase</fullName>
        <ecNumber evidence="7">2.7.12.2</ecNumber>
    </recommendedName>
</protein>
<dbReference type="FunFam" id="3.30.200.20:FF:000040">
    <property type="entry name" value="Dual specificity mitogen-activated protein kinase kinase"/>
    <property type="match status" value="1"/>
</dbReference>
<keyword evidence="2" id="KW-0808">Transferase</keyword>
<keyword evidence="5 11" id="KW-0067">ATP-binding</keyword>
<dbReference type="PROSITE" id="PS50011">
    <property type="entry name" value="PROTEIN_KINASE_DOM"/>
    <property type="match status" value="1"/>
</dbReference>
<dbReference type="GO" id="GO:0004708">
    <property type="term" value="F:MAP kinase kinase activity"/>
    <property type="evidence" value="ECO:0007669"/>
    <property type="project" value="UniProtKB-EC"/>
</dbReference>
<dbReference type="CDD" id="cd06623">
    <property type="entry name" value="PKc_MAPKK_plant_like"/>
    <property type="match status" value="1"/>
</dbReference>
<evidence type="ECO:0000256" key="8">
    <source>
        <dbReference type="ARBA" id="ARBA00049014"/>
    </source>
</evidence>
<accession>A0AAW2Z1B3</accession>
<comment type="similarity">
    <text evidence="6">Belongs to the protein kinase superfamily. STE Ser/Thr protein kinase family. MAP kinase kinase subfamily.</text>
</comment>
<comment type="caution">
    <text evidence="14">The sequence shown here is derived from an EMBL/GenBank/DDBJ whole genome shotgun (WGS) entry which is preliminary data.</text>
</comment>
<dbReference type="Gene3D" id="3.30.200.20">
    <property type="entry name" value="Phosphorylase Kinase, domain 1"/>
    <property type="match status" value="1"/>
</dbReference>
<organism evidence="14 15">
    <name type="scientific">Acrasis kona</name>
    <dbReference type="NCBI Taxonomy" id="1008807"/>
    <lineage>
        <taxon>Eukaryota</taxon>
        <taxon>Discoba</taxon>
        <taxon>Heterolobosea</taxon>
        <taxon>Tetramitia</taxon>
        <taxon>Eutetramitia</taxon>
        <taxon>Acrasidae</taxon>
        <taxon>Acrasis</taxon>
    </lineage>
</organism>
<comment type="catalytic activity">
    <reaction evidence="8">
        <text>L-seryl-[protein] + ATP = O-phospho-L-seryl-[protein] + ADP + H(+)</text>
        <dbReference type="Rhea" id="RHEA:17989"/>
        <dbReference type="Rhea" id="RHEA-COMP:9863"/>
        <dbReference type="Rhea" id="RHEA-COMP:11604"/>
        <dbReference type="ChEBI" id="CHEBI:15378"/>
        <dbReference type="ChEBI" id="CHEBI:29999"/>
        <dbReference type="ChEBI" id="CHEBI:30616"/>
        <dbReference type="ChEBI" id="CHEBI:83421"/>
        <dbReference type="ChEBI" id="CHEBI:456216"/>
        <dbReference type="EC" id="2.7.12.2"/>
    </reaction>
</comment>
<dbReference type="SUPFAM" id="SSF56112">
    <property type="entry name" value="Protein kinase-like (PK-like)"/>
    <property type="match status" value="1"/>
</dbReference>
<dbReference type="FunFam" id="1.10.510.10:FF:000432">
    <property type="entry name" value="mitogen-activated protein kinase kinase 3"/>
    <property type="match status" value="1"/>
</dbReference>
<name>A0AAW2Z1B3_9EUKA</name>
<evidence type="ECO:0000256" key="2">
    <source>
        <dbReference type="ARBA" id="ARBA00022679"/>
    </source>
</evidence>
<evidence type="ECO:0000256" key="1">
    <source>
        <dbReference type="ARBA" id="ARBA00022527"/>
    </source>
</evidence>
<dbReference type="SMART" id="SM00220">
    <property type="entry name" value="S_TKc"/>
    <property type="match status" value="1"/>
</dbReference>
<feature type="binding site" evidence="11">
    <location>
        <position position="71"/>
    </location>
    <ligand>
        <name>ATP</name>
        <dbReference type="ChEBI" id="CHEBI:30616"/>
    </ligand>
</feature>
<gene>
    <name evidence="14" type="ORF">AKO1_011168</name>
</gene>
<dbReference type="GO" id="GO:0005524">
    <property type="term" value="F:ATP binding"/>
    <property type="evidence" value="ECO:0007669"/>
    <property type="project" value="UniProtKB-UniRule"/>
</dbReference>
<evidence type="ECO:0000256" key="12">
    <source>
        <dbReference type="RuleBase" id="RU000304"/>
    </source>
</evidence>
<evidence type="ECO:0000256" key="5">
    <source>
        <dbReference type="ARBA" id="ARBA00022840"/>
    </source>
</evidence>
<dbReference type="AlphaFoldDB" id="A0AAW2Z1B3"/>
<feature type="domain" description="Protein kinase" evidence="13">
    <location>
        <begin position="42"/>
        <end position="301"/>
    </location>
</feature>
<sequence length="348" mass="39023">MPLTIDVDPDASDDYMLDDNGSFVNGSFAINNQWQDLRLEDLQQTTLLGQGASGVVYKALHRPTGKILALKDISVFDAEKRKQIIKELQTLYSSSCPYLVAFYGAFYSDGSISIALEYMEGGSLADVCRLSGSIPEGILSKIFYQVLQGLRYLHKDKHVVHRDLKPSNILMNESGEFKITDFGVSAEVDNTQGECATFVGTCTYMSPERLEGYKYSFASDIWAIGIAAAECALGSFPFVKDNGTPVNSFWELLSHIKTKEPPQLKTSQGFSPELCDFVNGCLKRNPRERVSVQNLLDHPFIKFYENRNVGYSQWVPHIMSLIEKDRVKTSTNSSNQMKIENKLDLLNF</sequence>
<keyword evidence="1 12" id="KW-0723">Serine/threonine-protein kinase</keyword>
<evidence type="ECO:0000313" key="14">
    <source>
        <dbReference type="EMBL" id="KAL0482760.1"/>
    </source>
</evidence>
<evidence type="ECO:0000256" key="7">
    <source>
        <dbReference type="ARBA" id="ARBA00038999"/>
    </source>
</evidence>
<dbReference type="GO" id="GO:0004674">
    <property type="term" value="F:protein serine/threonine kinase activity"/>
    <property type="evidence" value="ECO:0007669"/>
    <property type="project" value="UniProtKB-KW"/>
</dbReference>